<evidence type="ECO:0000313" key="3">
    <source>
        <dbReference type="Proteomes" id="UP000440125"/>
    </source>
</evidence>
<accession>A0A6A9Q972</accession>
<dbReference type="Proteomes" id="UP000440125">
    <property type="component" value="Unassembled WGS sequence"/>
</dbReference>
<keyword evidence="1" id="KW-0812">Transmembrane</keyword>
<evidence type="ECO:0000256" key="1">
    <source>
        <dbReference type="SAM" id="Phobius"/>
    </source>
</evidence>
<keyword evidence="1" id="KW-1133">Transmembrane helix</keyword>
<feature type="transmembrane region" description="Helical" evidence="1">
    <location>
        <begin position="379"/>
        <end position="400"/>
    </location>
</feature>
<keyword evidence="3" id="KW-1185">Reference proteome</keyword>
<gene>
    <name evidence="2" type="ORF">D1867_00515</name>
</gene>
<dbReference type="AlphaFoldDB" id="A0A6A9Q972"/>
<name>A0A6A9Q972_ACIIN</name>
<keyword evidence="1" id="KW-0472">Membrane</keyword>
<organism evidence="2 3">
    <name type="scientific">Acidianus infernus</name>
    <dbReference type="NCBI Taxonomy" id="12915"/>
    <lineage>
        <taxon>Archaea</taxon>
        <taxon>Thermoproteota</taxon>
        <taxon>Thermoprotei</taxon>
        <taxon>Sulfolobales</taxon>
        <taxon>Sulfolobaceae</taxon>
        <taxon>Acidianus</taxon>
    </lineage>
</organism>
<feature type="transmembrane region" description="Helical" evidence="1">
    <location>
        <begin position="407"/>
        <end position="428"/>
    </location>
</feature>
<dbReference type="EMBL" id="WFIY01000004">
    <property type="protein sequence ID" value="MUM63761.1"/>
    <property type="molecule type" value="Genomic_DNA"/>
</dbReference>
<protein>
    <submittedName>
        <fullName evidence="2">Uncharacterized protein</fullName>
    </submittedName>
</protein>
<evidence type="ECO:0000313" key="2">
    <source>
        <dbReference type="EMBL" id="MUM63761.1"/>
    </source>
</evidence>
<dbReference type="OrthoDB" id="42538at2157"/>
<dbReference type="RefSeq" id="WP_155862345.1">
    <property type="nucleotide sequence ID" value="NZ_WFIY01000004.1"/>
</dbReference>
<proteinExistence type="predicted"/>
<reference evidence="2 3" key="1">
    <citation type="submission" date="2019-10" db="EMBL/GenBank/DDBJ databases">
        <title>Genome Sequences from Six Type Strain Members of the Archaeal Family Sulfolobaceae: Acidianus ambivalens, Acidianus infernus, Metallosphaera prunae, Stygiolobus azoricus, Sulfolobus metallicus, and Sulfurisphaera ohwakuensis.</title>
        <authorList>
            <person name="Counts J.A."/>
            <person name="Kelly R.M."/>
        </authorList>
    </citation>
    <scope>NUCLEOTIDE SEQUENCE [LARGE SCALE GENOMIC DNA]</scope>
    <source>
        <strain evidence="2 3">DSM 3191</strain>
    </source>
</reference>
<sequence>MSKRGKIIIISLALIAIVLTTVVLANYDTLYILYIKFTDPNDINIVFFAYTGNKLTLLQNVSVTIFAFYPTANGTVIKKIETAINVGYVRIPLNNLTEIAEHWIKHYGYKICPSLLGFASYTVNKADETIVYVQPFTVTISPYNITHGIGKTVVKLFINPKKFIVKKKFTPNETGLTNTTVPSKEGRPSLIICLNKVWFYPSNKSLGPIPLSIAYITDTNYNDYIGEILLKEGYSEASGIQFKFGVTILGYPVTVTGFSITTSANNLVLCKAGYFGEEGHSNFVEIYTIGQIAIASYCVYYYYCPSLPPVFLGYCNETFLTGLEVVGRGSSYLPALYNTTVSNLPPTCYFSNNLTFIGSVTPGNIHLHMCVSIATSNGFATYSVPIGLIIKLATILGLTIPSWISSLLLVISPYIGIVTFTNSVTYFASSISIVDLSSNTYYIYLMNDSVPYCIGGTKYYIPYYYYYINYTS</sequence>
<comment type="caution">
    <text evidence="2">The sequence shown here is derived from an EMBL/GenBank/DDBJ whole genome shotgun (WGS) entry which is preliminary data.</text>
</comment>